<dbReference type="EMBL" id="MFJV01000001">
    <property type="protein sequence ID" value="OGG24084.1"/>
    <property type="molecule type" value="Genomic_DNA"/>
</dbReference>
<reference evidence="1 2" key="1">
    <citation type="journal article" date="2016" name="Nat. Commun.">
        <title>Thousands of microbial genomes shed light on interconnected biogeochemical processes in an aquifer system.</title>
        <authorList>
            <person name="Anantharaman K."/>
            <person name="Brown C.T."/>
            <person name="Hug L.A."/>
            <person name="Sharon I."/>
            <person name="Castelle C.J."/>
            <person name="Probst A.J."/>
            <person name="Thomas B.C."/>
            <person name="Singh A."/>
            <person name="Wilkins M.J."/>
            <person name="Karaoz U."/>
            <person name="Brodie E.L."/>
            <person name="Williams K.H."/>
            <person name="Hubbard S.S."/>
            <person name="Banfield J.F."/>
        </authorList>
    </citation>
    <scope>NUCLEOTIDE SEQUENCE [LARGE SCALE GENOMIC DNA]</scope>
</reference>
<comment type="caution">
    <text evidence="1">The sequence shown here is derived from an EMBL/GenBank/DDBJ whole genome shotgun (WGS) entry which is preliminary data.</text>
</comment>
<gene>
    <name evidence="1" type="ORF">A3A79_02710</name>
</gene>
<dbReference type="Proteomes" id="UP000178759">
    <property type="component" value="Unassembled WGS sequence"/>
</dbReference>
<sequence length="215" mass="24428">MKQPVVPIRSTTQEFTQIEDIENDLVLFTDGSVSLVITTTAVNFGLLSEREQEAIIHAYAGLLNSLSFPIQILIRSQHKDVTAYLKLLEEQEKLQKSPKLAQSIHSYRLFVEATVKEKEVLDKNFYIIIPFSRLELGSAPKILFGGGKPGLPYPKEYIFDRSTMVLYPKRDHVVRLLGRIGLRATQMTSEQLIKFFFSIYNPGQPAPDVSKFIKP</sequence>
<evidence type="ECO:0000313" key="2">
    <source>
        <dbReference type="Proteomes" id="UP000178759"/>
    </source>
</evidence>
<dbReference type="AlphaFoldDB" id="A0A1F6AH83"/>
<dbReference type="STRING" id="1798392.A3A79_02710"/>
<proteinExistence type="predicted"/>
<evidence type="ECO:0000313" key="1">
    <source>
        <dbReference type="EMBL" id="OGG24084.1"/>
    </source>
</evidence>
<protein>
    <submittedName>
        <fullName evidence="1">Uncharacterized protein</fullName>
    </submittedName>
</protein>
<organism evidence="1 2">
    <name type="scientific">Candidatus Gottesmanbacteria bacterium RIFCSPLOWO2_01_FULL_43_11b</name>
    <dbReference type="NCBI Taxonomy" id="1798392"/>
    <lineage>
        <taxon>Bacteria</taxon>
        <taxon>Candidatus Gottesmaniibacteriota</taxon>
    </lineage>
</organism>
<accession>A0A1F6AH83</accession>
<name>A0A1F6AH83_9BACT</name>